<comment type="caution">
    <text evidence="2">The sequence shown here is derived from an EMBL/GenBank/DDBJ whole genome shotgun (WGS) entry which is preliminary data.</text>
</comment>
<name>A0A699VKH3_TANCI</name>
<evidence type="ECO:0000313" key="2">
    <source>
        <dbReference type="EMBL" id="GFD34709.1"/>
    </source>
</evidence>
<protein>
    <submittedName>
        <fullName evidence="2">Uncharacterized protein</fullName>
    </submittedName>
</protein>
<dbReference type="EMBL" id="BKCJ011449864">
    <property type="protein sequence ID" value="GFD34709.1"/>
    <property type="molecule type" value="Genomic_DNA"/>
</dbReference>
<reference evidence="2" key="1">
    <citation type="journal article" date="2019" name="Sci. Rep.">
        <title>Draft genome of Tanacetum cinerariifolium, the natural source of mosquito coil.</title>
        <authorList>
            <person name="Yamashiro T."/>
            <person name="Shiraishi A."/>
            <person name="Satake H."/>
            <person name="Nakayama K."/>
        </authorList>
    </citation>
    <scope>NUCLEOTIDE SEQUENCE</scope>
</reference>
<evidence type="ECO:0000256" key="1">
    <source>
        <dbReference type="SAM" id="MobiDB-lite"/>
    </source>
</evidence>
<proteinExistence type="predicted"/>
<organism evidence="2">
    <name type="scientific">Tanacetum cinerariifolium</name>
    <name type="common">Dalmatian daisy</name>
    <name type="synonym">Chrysanthemum cinerariifolium</name>
    <dbReference type="NCBI Taxonomy" id="118510"/>
    <lineage>
        <taxon>Eukaryota</taxon>
        <taxon>Viridiplantae</taxon>
        <taxon>Streptophyta</taxon>
        <taxon>Embryophyta</taxon>
        <taxon>Tracheophyta</taxon>
        <taxon>Spermatophyta</taxon>
        <taxon>Magnoliopsida</taxon>
        <taxon>eudicotyledons</taxon>
        <taxon>Gunneridae</taxon>
        <taxon>Pentapetalae</taxon>
        <taxon>asterids</taxon>
        <taxon>campanulids</taxon>
        <taxon>Asterales</taxon>
        <taxon>Asteraceae</taxon>
        <taxon>Asteroideae</taxon>
        <taxon>Anthemideae</taxon>
        <taxon>Anthemidinae</taxon>
        <taxon>Tanacetum</taxon>
    </lineage>
</organism>
<feature type="non-terminal residue" evidence="2">
    <location>
        <position position="1"/>
    </location>
</feature>
<feature type="region of interest" description="Disordered" evidence="1">
    <location>
        <begin position="65"/>
        <end position="99"/>
    </location>
</feature>
<sequence>WHLFSSGSGNNLHWQWELILPVGTLTWQWECLVHFIPNIIEATDAVTEDVIPLQPRRLKKRKTIVADAGGPSHPSKKLREDHETPSEVSVGGKSRSAIQ</sequence>
<accession>A0A699VKH3</accession>
<gene>
    <name evidence="2" type="ORF">Tci_906678</name>
</gene>
<dbReference type="AlphaFoldDB" id="A0A699VKH3"/>